<sequence>MAPLLNMAKQDIDLDEDLAGDINLHRLRHLSVLRELMTTKLQQECDAHEKEMSKAWETIQSSSALFQKRKTNMFTTLARIEGEDRAREVFGANLEDVAPPTLRAIAAFFGCKSRSPDKSNNDLFLPTPTTSVTESMRKFETRESASAAGTLSLENSAGPISVGGNHDVPAKSGSANGAPSKFYAKRSRVQFDFGTPSKNKKAKPTSPGDRESTLIPTKKPDIDSWEVEGSEYIFRYPAFGPGYFVLRCDLGSISTPHTFTAHPFEGNLAVEHFNNCKTCKGHDTTRQYQPDDIVSLHGHRVRGENVNEEWVRAANTRLSADISKSATPKSKNRQSLEIVCRFGAPDLQYETTPRSTST</sequence>
<dbReference type="EMBL" id="JAULSN010000003">
    <property type="protein sequence ID" value="KAK3375729.1"/>
    <property type="molecule type" value="Genomic_DNA"/>
</dbReference>
<comment type="caution">
    <text evidence="2">The sequence shown here is derived from an EMBL/GenBank/DDBJ whole genome shotgun (WGS) entry which is preliminary data.</text>
</comment>
<gene>
    <name evidence="2" type="ORF">B0T24DRAFT_591432</name>
</gene>
<feature type="compositionally biased region" description="Basic and acidic residues" evidence="1">
    <location>
        <begin position="208"/>
        <end position="217"/>
    </location>
</feature>
<proteinExistence type="predicted"/>
<dbReference type="Proteomes" id="UP001287356">
    <property type="component" value="Unassembled WGS sequence"/>
</dbReference>
<evidence type="ECO:0000313" key="3">
    <source>
        <dbReference type="Proteomes" id="UP001287356"/>
    </source>
</evidence>
<protein>
    <submittedName>
        <fullName evidence="2">Uncharacterized protein</fullName>
    </submittedName>
</protein>
<evidence type="ECO:0000313" key="2">
    <source>
        <dbReference type="EMBL" id="KAK3375729.1"/>
    </source>
</evidence>
<name>A0AAE0KFG7_9PEZI</name>
<dbReference type="AlphaFoldDB" id="A0AAE0KFG7"/>
<reference evidence="2" key="2">
    <citation type="submission" date="2023-06" db="EMBL/GenBank/DDBJ databases">
        <authorList>
            <consortium name="Lawrence Berkeley National Laboratory"/>
            <person name="Haridas S."/>
            <person name="Hensen N."/>
            <person name="Bonometti L."/>
            <person name="Westerberg I."/>
            <person name="Brannstrom I.O."/>
            <person name="Guillou S."/>
            <person name="Cros-Aarteil S."/>
            <person name="Calhoun S."/>
            <person name="Kuo A."/>
            <person name="Mondo S."/>
            <person name="Pangilinan J."/>
            <person name="Riley R."/>
            <person name="Labutti K."/>
            <person name="Andreopoulos B."/>
            <person name="Lipzen A."/>
            <person name="Chen C."/>
            <person name="Yanf M."/>
            <person name="Daum C."/>
            <person name="Ng V."/>
            <person name="Clum A."/>
            <person name="Steindorff A."/>
            <person name="Ohm R."/>
            <person name="Martin F."/>
            <person name="Silar P."/>
            <person name="Natvig D."/>
            <person name="Lalanne C."/>
            <person name="Gautier V."/>
            <person name="Ament-Velasquez S.L."/>
            <person name="Kruys A."/>
            <person name="Hutchinson M.I."/>
            <person name="Powell A.J."/>
            <person name="Barry K."/>
            <person name="Miller A.N."/>
            <person name="Grigoriev I.V."/>
            <person name="Debuchy R."/>
            <person name="Gladieux P."/>
            <person name="Thoren M.H."/>
            <person name="Johannesson H."/>
        </authorList>
    </citation>
    <scope>NUCLEOTIDE SEQUENCE</scope>
    <source>
        <strain evidence="2">CBS 958.72</strain>
    </source>
</reference>
<accession>A0AAE0KFG7</accession>
<feature type="region of interest" description="Disordered" evidence="1">
    <location>
        <begin position="193"/>
        <end position="217"/>
    </location>
</feature>
<organism evidence="2 3">
    <name type="scientific">Lasiosphaeria ovina</name>
    <dbReference type="NCBI Taxonomy" id="92902"/>
    <lineage>
        <taxon>Eukaryota</taxon>
        <taxon>Fungi</taxon>
        <taxon>Dikarya</taxon>
        <taxon>Ascomycota</taxon>
        <taxon>Pezizomycotina</taxon>
        <taxon>Sordariomycetes</taxon>
        <taxon>Sordariomycetidae</taxon>
        <taxon>Sordariales</taxon>
        <taxon>Lasiosphaeriaceae</taxon>
        <taxon>Lasiosphaeria</taxon>
    </lineage>
</organism>
<keyword evidence="3" id="KW-1185">Reference proteome</keyword>
<feature type="region of interest" description="Disordered" evidence="1">
    <location>
        <begin position="144"/>
        <end position="179"/>
    </location>
</feature>
<reference evidence="2" key="1">
    <citation type="journal article" date="2023" name="Mol. Phylogenet. Evol.">
        <title>Genome-scale phylogeny and comparative genomics of the fungal order Sordariales.</title>
        <authorList>
            <person name="Hensen N."/>
            <person name="Bonometti L."/>
            <person name="Westerberg I."/>
            <person name="Brannstrom I.O."/>
            <person name="Guillou S."/>
            <person name="Cros-Aarteil S."/>
            <person name="Calhoun S."/>
            <person name="Haridas S."/>
            <person name="Kuo A."/>
            <person name="Mondo S."/>
            <person name="Pangilinan J."/>
            <person name="Riley R."/>
            <person name="LaButti K."/>
            <person name="Andreopoulos B."/>
            <person name="Lipzen A."/>
            <person name="Chen C."/>
            <person name="Yan M."/>
            <person name="Daum C."/>
            <person name="Ng V."/>
            <person name="Clum A."/>
            <person name="Steindorff A."/>
            <person name="Ohm R.A."/>
            <person name="Martin F."/>
            <person name="Silar P."/>
            <person name="Natvig D.O."/>
            <person name="Lalanne C."/>
            <person name="Gautier V."/>
            <person name="Ament-Velasquez S.L."/>
            <person name="Kruys A."/>
            <person name="Hutchinson M.I."/>
            <person name="Powell A.J."/>
            <person name="Barry K."/>
            <person name="Miller A.N."/>
            <person name="Grigoriev I.V."/>
            <person name="Debuchy R."/>
            <person name="Gladieux P."/>
            <person name="Hiltunen Thoren M."/>
            <person name="Johannesson H."/>
        </authorList>
    </citation>
    <scope>NUCLEOTIDE SEQUENCE</scope>
    <source>
        <strain evidence="2">CBS 958.72</strain>
    </source>
</reference>
<evidence type="ECO:0000256" key="1">
    <source>
        <dbReference type="SAM" id="MobiDB-lite"/>
    </source>
</evidence>